<evidence type="ECO:0000256" key="1">
    <source>
        <dbReference type="SAM" id="MobiDB-lite"/>
    </source>
</evidence>
<organism evidence="2 3">
    <name type="scientific">Karstenula rhodostoma CBS 690.94</name>
    <dbReference type="NCBI Taxonomy" id="1392251"/>
    <lineage>
        <taxon>Eukaryota</taxon>
        <taxon>Fungi</taxon>
        <taxon>Dikarya</taxon>
        <taxon>Ascomycota</taxon>
        <taxon>Pezizomycotina</taxon>
        <taxon>Dothideomycetes</taxon>
        <taxon>Pleosporomycetidae</taxon>
        <taxon>Pleosporales</taxon>
        <taxon>Massarineae</taxon>
        <taxon>Didymosphaeriaceae</taxon>
        <taxon>Karstenula</taxon>
    </lineage>
</organism>
<evidence type="ECO:0000313" key="3">
    <source>
        <dbReference type="Proteomes" id="UP000799764"/>
    </source>
</evidence>
<reference evidence="2" key="1">
    <citation type="journal article" date="2020" name="Stud. Mycol.">
        <title>101 Dothideomycetes genomes: a test case for predicting lifestyles and emergence of pathogens.</title>
        <authorList>
            <person name="Haridas S."/>
            <person name="Albert R."/>
            <person name="Binder M."/>
            <person name="Bloem J."/>
            <person name="Labutti K."/>
            <person name="Salamov A."/>
            <person name="Andreopoulos B."/>
            <person name="Baker S."/>
            <person name="Barry K."/>
            <person name="Bills G."/>
            <person name="Bluhm B."/>
            <person name="Cannon C."/>
            <person name="Castanera R."/>
            <person name="Culley D."/>
            <person name="Daum C."/>
            <person name="Ezra D."/>
            <person name="Gonzalez J."/>
            <person name="Henrissat B."/>
            <person name="Kuo A."/>
            <person name="Liang C."/>
            <person name="Lipzen A."/>
            <person name="Lutzoni F."/>
            <person name="Magnuson J."/>
            <person name="Mondo S."/>
            <person name="Nolan M."/>
            <person name="Ohm R."/>
            <person name="Pangilinan J."/>
            <person name="Park H.-J."/>
            <person name="Ramirez L."/>
            <person name="Alfaro M."/>
            <person name="Sun H."/>
            <person name="Tritt A."/>
            <person name="Yoshinaga Y."/>
            <person name="Zwiers L.-H."/>
            <person name="Turgeon B."/>
            <person name="Goodwin S."/>
            <person name="Spatafora J."/>
            <person name="Crous P."/>
            <person name="Grigoriev I."/>
        </authorList>
    </citation>
    <scope>NUCLEOTIDE SEQUENCE</scope>
    <source>
        <strain evidence="2">CBS 690.94</strain>
    </source>
</reference>
<dbReference type="AlphaFoldDB" id="A0A9P4PG88"/>
<proteinExistence type="predicted"/>
<comment type="caution">
    <text evidence="2">The sequence shown here is derived from an EMBL/GenBank/DDBJ whole genome shotgun (WGS) entry which is preliminary data.</text>
</comment>
<dbReference type="OrthoDB" id="1022638at2759"/>
<dbReference type="EMBL" id="MU001501">
    <property type="protein sequence ID" value="KAF2444505.1"/>
    <property type="molecule type" value="Genomic_DNA"/>
</dbReference>
<keyword evidence="3" id="KW-1185">Reference proteome</keyword>
<evidence type="ECO:0000313" key="2">
    <source>
        <dbReference type="EMBL" id="KAF2444505.1"/>
    </source>
</evidence>
<dbReference type="Proteomes" id="UP000799764">
    <property type="component" value="Unassembled WGS sequence"/>
</dbReference>
<name>A0A9P4PG88_9PLEO</name>
<gene>
    <name evidence="2" type="ORF">P171DRAFT_444674</name>
</gene>
<protein>
    <submittedName>
        <fullName evidence="2">Uncharacterized protein</fullName>
    </submittedName>
</protein>
<accession>A0A9P4PG88</accession>
<feature type="region of interest" description="Disordered" evidence="1">
    <location>
        <begin position="43"/>
        <end position="68"/>
    </location>
</feature>
<sequence length="190" mass="21698">MASRQKQHNPSSNKRARAFVSVEKSQRHLLYLNTVPLREKIDVLTTQDGEPDGSVSNKTRRPEEEISDDVSAAVTREVATIIDLYIFCEKIQDVRSKNILTTAILEATQTQREDGFEYTIPLDGPTIRLYDTTAPGNKMRKLLVDHIVVWGDVESLQELQHPSQWEKDPNAQRDARTEFMFDVAVALFKK</sequence>